<proteinExistence type="predicted"/>
<dbReference type="AlphaFoldDB" id="A0A2P2QXS6"/>
<protein>
    <submittedName>
        <fullName evidence="1">Uncharacterized protein</fullName>
    </submittedName>
</protein>
<name>A0A2P2QXS6_RHIMU</name>
<accession>A0A2P2QXS6</accession>
<organism evidence="1">
    <name type="scientific">Rhizophora mucronata</name>
    <name type="common">Asiatic mangrove</name>
    <dbReference type="NCBI Taxonomy" id="61149"/>
    <lineage>
        <taxon>Eukaryota</taxon>
        <taxon>Viridiplantae</taxon>
        <taxon>Streptophyta</taxon>
        <taxon>Embryophyta</taxon>
        <taxon>Tracheophyta</taxon>
        <taxon>Spermatophyta</taxon>
        <taxon>Magnoliopsida</taxon>
        <taxon>eudicotyledons</taxon>
        <taxon>Gunneridae</taxon>
        <taxon>Pentapetalae</taxon>
        <taxon>rosids</taxon>
        <taxon>fabids</taxon>
        <taxon>Malpighiales</taxon>
        <taxon>Rhizophoraceae</taxon>
        <taxon>Rhizophora</taxon>
    </lineage>
</organism>
<dbReference type="EMBL" id="GGEC01091309">
    <property type="protein sequence ID" value="MBX71793.1"/>
    <property type="molecule type" value="Transcribed_RNA"/>
</dbReference>
<sequence>MRSTQSIQKLIHIFQIYHKTQPTEVLKCEQTIDSALPIFFFLTVPMSSPNKMNLNPHLTNMKSSSNPMNCSSLC</sequence>
<evidence type="ECO:0000313" key="1">
    <source>
        <dbReference type="EMBL" id="MBX71793.1"/>
    </source>
</evidence>
<reference evidence="1" key="1">
    <citation type="submission" date="2018-02" db="EMBL/GenBank/DDBJ databases">
        <title>Rhizophora mucronata_Transcriptome.</title>
        <authorList>
            <person name="Meera S.P."/>
            <person name="Sreeshan A."/>
            <person name="Augustine A."/>
        </authorList>
    </citation>
    <scope>NUCLEOTIDE SEQUENCE</scope>
    <source>
        <tissue evidence="1">Leaf</tissue>
    </source>
</reference>